<dbReference type="EMBL" id="JXTB01000445">
    <property type="protein sequence ID" value="PON40185.1"/>
    <property type="molecule type" value="Genomic_DNA"/>
</dbReference>
<dbReference type="Gene3D" id="3.40.50.2000">
    <property type="entry name" value="Glycogen Phosphorylase B"/>
    <property type="match status" value="2"/>
</dbReference>
<gene>
    <name evidence="4" type="ORF">PanWU01x14_299520</name>
</gene>
<reference evidence="5" key="1">
    <citation type="submission" date="2016-06" db="EMBL/GenBank/DDBJ databases">
        <title>Parallel loss of symbiosis genes in relatives of nitrogen-fixing non-legume Parasponia.</title>
        <authorList>
            <person name="Van Velzen R."/>
            <person name="Holmer R."/>
            <person name="Bu F."/>
            <person name="Rutten L."/>
            <person name="Van Zeijl A."/>
            <person name="Liu W."/>
            <person name="Santuari L."/>
            <person name="Cao Q."/>
            <person name="Sharma T."/>
            <person name="Shen D."/>
            <person name="Roswanjaya Y."/>
            <person name="Wardhani T."/>
            <person name="Kalhor M.S."/>
            <person name="Jansen J."/>
            <person name="Van den Hoogen J."/>
            <person name="Gungor B."/>
            <person name="Hartog M."/>
            <person name="Hontelez J."/>
            <person name="Verver J."/>
            <person name="Yang W.-C."/>
            <person name="Schijlen E."/>
            <person name="Repin R."/>
            <person name="Schilthuizen M."/>
            <person name="Schranz E."/>
            <person name="Heidstra R."/>
            <person name="Miyata K."/>
            <person name="Fedorova E."/>
            <person name="Kohlen W."/>
            <person name="Bisseling T."/>
            <person name="Smit S."/>
            <person name="Geurts R."/>
        </authorList>
    </citation>
    <scope>NUCLEOTIDE SEQUENCE [LARGE SCALE GENOMIC DNA]</scope>
    <source>
        <strain evidence="5">cv. WU1-14</strain>
    </source>
</reference>
<protein>
    <submittedName>
        <fullName evidence="4">UDP-glucuronosyl/UDP-glucosyltransferase</fullName>
    </submittedName>
</protein>
<dbReference type="PANTHER" id="PTHR48049:SF84">
    <property type="entry name" value="UDP-GLYCOSYLTRANSFERASE 79A6"/>
    <property type="match status" value="1"/>
</dbReference>
<dbReference type="STRING" id="3476.A0A2P5AUJ5"/>
<evidence type="ECO:0000313" key="5">
    <source>
        <dbReference type="Proteomes" id="UP000237105"/>
    </source>
</evidence>
<comment type="caution">
    <text evidence="4">The sequence shown here is derived from an EMBL/GenBank/DDBJ whole genome shotgun (WGS) entry which is preliminary data.</text>
</comment>
<dbReference type="AlphaFoldDB" id="A0A2P5AUJ5"/>
<dbReference type="FunFam" id="3.40.50.2000:FF:000037">
    <property type="entry name" value="Glycosyltransferase"/>
    <property type="match status" value="1"/>
</dbReference>
<keyword evidence="2" id="KW-0328">Glycosyltransferase</keyword>
<evidence type="ECO:0000256" key="2">
    <source>
        <dbReference type="ARBA" id="ARBA00022676"/>
    </source>
</evidence>
<dbReference type="GO" id="GO:0035251">
    <property type="term" value="F:UDP-glucosyltransferase activity"/>
    <property type="evidence" value="ECO:0007669"/>
    <property type="project" value="InterPro"/>
</dbReference>
<organism evidence="4 5">
    <name type="scientific">Parasponia andersonii</name>
    <name type="common">Sponia andersonii</name>
    <dbReference type="NCBI Taxonomy" id="3476"/>
    <lineage>
        <taxon>Eukaryota</taxon>
        <taxon>Viridiplantae</taxon>
        <taxon>Streptophyta</taxon>
        <taxon>Embryophyta</taxon>
        <taxon>Tracheophyta</taxon>
        <taxon>Spermatophyta</taxon>
        <taxon>Magnoliopsida</taxon>
        <taxon>eudicotyledons</taxon>
        <taxon>Gunneridae</taxon>
        <taxon>Pentapetalae</taxon>
        <taxon>rosids</taxon>
        <taxon>fabids</taxon>
        <taxon>Rosales</taxon>
        <taxon>Cannabaceae</taxon>
        <taxon>Parasponia</taxon>
    </lineage>
</organism>
<keyword evidence="5" id="KW-1185">Reference proteome</keyword>
<proteinExistence type="inferred from homology"/>
<evidence type="ECO:0000256" key="3">
    <source>
        <dbReference type="ARBA" id="ARBA00022679"/>
    </source>
</evidence>
<comment type="similarity">
    <text evidence="1">Belongs to the UDP-glycosyltransferase family.</text>
</comment>
<dbReference type="SUPFAM" id="SSF53756">
    <property type="entry name" value="UDP-Glycosyltransferase/glycogen phosphorylase"/>
    <property type="match status" value="1"/>
</dbReference>
<evidence type="ECO:0000313" key="4">
    <source>
        <dbReference type="EMBL" id="PON40185.1"/>
    </source>
</evidence>
<dbReference type="InterPro" id="IPR050481">
    <property type="entry name" value="UDP-glycosyltransf_plant"/>
</dbReference>
<sequence length="478" mass="52813">MAVDHSTQLHVAMFPFFAFGHVSPYIQLSNKLSSHGVRISFLTIPGFISRVQDLLIPSPNTRIIPIQIPPSIPGLSPDVAGTADLPPSDAVKLITAIDLTQPQIRTILSDLKPHFVLFDFAQHWLPSLASDLGIKALIFSVFSAIANAYAIVPTRLAGVEGRPVTADDLVKPPPGFPTSSFHGGRLIKTFEARSFAFVYEPVEGSLSNYDRVQEGINGCSAMVLKTCSEMEGPYIDYMKIQFRKPFILTGPLVPEPPSRELDPKWAQWLALFPAKTVVFCSFGSETFLTREQIRELALGLELTGLPFLLVLNFPANVAGGGWAELERSLPEGFLKRVKDRGFVHVGWVPQQLILAHTSIGCYLFHVGFSSVIEALVNDCQLALLPIKSDQFFNSRLVGETGILKAGVEVKLRDEDGYLGKEEILAAVKTVMVDVDVEPGRSIRLNQQKWRKFLLNKNVQDKFISNMVSEMKKMKNGVV</sequence>
<dbReference type="Proteomes" id="UP000237105">
    <property type="component" value="Unassembled WGS sequence"/>
</dbReference>
<evidence type="ECO:0000256" key="1">
    <source>
        <dbReference type="ARBA" id="ARBA00009995"/>
    </source>
</evidence>
<dbReference type="PANTHER" id="PTHR48049">
    <property type="entry name" value="GLYCOSYLTRANSFERASE"/>
    <property type="match status" value="1"/>
</dbReference>
<dbReference type="InterPro" id="IPR002213">
    <property type="entry name" value="UDP_glucos_trans"/>
</dbReference>
<keyword evidence="3 4" id="KW-0808">Transferase</keyword>
<dbReference type="OrthoDB" id="5835829at2759"/>
<dbReference type="CDD" id="cd03784">
    <property type="entry name" value="GT1_Gtf-like"/>
    <property type="match status" value="1"/>
</dbReference>
<accession>A0A2P5AUJ5</accession>
<name>A0A2P5AUJ5_PARAD</name>
<dbReference type="Pfam" id="PF00201">
    <property type="entry name" value="UDPGT"/>
    <property type="match status" value="1"/>
</dbReference>